<comment type="caution">
    <text evidence="2">The sequence shown here is derived from an EMBL/GenBank/DDBJ whole genome shotgun (WGS) entry which is preliminary data.</text>
</comment>
<sequence>MTDAPTSPENLERFAAGEGEHLPPAPEGDPAGPDDAEEVFTPPPGNTPYAARTTVDDNRTPEDETAIDPT</sequence>
<gene>
    <name evidence="2" type="ORF">QNI14_12605</name>
</gene>
<protein>
    <submittedName>
        <fullName evidence="2">Uncharacterized protein</fullName>
    </submittedName>
</protein>
<reference evidence="2 3" key="1">
    <citation type="submission" date="2023-05" db="EMBL/GenBank/DDBJ databases">
        <title>Microbacterium dauci sp.nov., Isolated from Carrot Rhizosphere Soil.</title>
        <authorList>
            <person name="Xiao Z."/>
            <person name="Zheng J."/>
        </authorList>
    </citation>
    <scope>NUCLEOTIDE SEQUENCE [LARGE SCALE GENOMIC DNA]</scope>
    <source>
        <strain evidence="2 3">LX3-4</strain>
    </source>
</reference>
<dbReference type="EMBL" id="JASJND010000007">
    <property type="protein sequence ID" value="MDJ1115290.1"/>
    <property type="molecule type" value="Genomic_DNA"/>
</dbReference>
<dbReference type="Proteomes" id="UP001321481">
    <property type="component" value="Unassembled WGS sequence"/>
</dbReference>
<proteinExistence type="predicted"/>
<dbReference type="RefSeq" id="WP_283716970.1">
    <property type="nucleotide sequence ID" value="NZ_JASJND010000007.1"/>
</dbReference>
<evidence type="ECO:0000313" key="3">
    <source>
        <dbReference type="Proteomes" id="UP001321481"/>
    </source>
</evidence>
<accession>A0ABT6ZHR7</accession>
<name>A0ABT6ZHR7_9MICO</name>
<feature type="region of interest" description="Disordered" evidence="1">
    <location>
        <begin position="1"/>
        <end position="70"/>
    </location>
</feature>
<keyword evidence="3" id="KW-1185">Reference proteome</keyword>
<evidence type="ECO:0000256" key="1">
    <source>
        <dbReference type="SAM" id="MobiDB-lite"/>
    </source>
</evidence>
<organism evidence="2 3">
    <name type="scientific">Microbacterium dauci</name>
    <dbReference type="NCBI Taxonomy" id="3048008"/>
    <lineage>
        <taxon>Bacteria</taxon>
        <taxon>Bacillati</taxon>
        <taxon>Actinomycetota</taxon>
        <taxon>Actinomycetes</taxon>
        <taxon>Micrococcales</taxon>
        <taxon>Microbacteriaceae</taxon>
        <taxon>Microbacterium</taxon>
    </lineage>
</organism>
<evidence type="ECO:0000313" key="2">
    <source>
        <dbReference type="EMBL" id="MDJ1115290.1"/>
    </source>
</evidence>